<organism evidence="3 4">
    <name type="scientific">Saguinus oedipus</name>
    <name type="common">Cotton-top tamarin</name>
    <name type="synonym">Oedipomidas oedipus</name>
    <dbReference type="NCBI Taxonomy" id="9490"/>
    <lineage>
        <taxon>Eukaryota</taxon>
        <taxon>Metazoa</taxon>
        <taxon>Chordata</taxon>
        <taxon>Craniata</taxon>
        <taxon>Vertebrata</taxon>
        <taxon>Euteleostomi</taxon>
        <taxon>Mammalia</taxon>
        <taxon>Eutheria</taxon>
        <taxon>Euarchontoglires</taxon>
        <taxon>Primates</taxon>
        <taxon>Haplorrhini</taxon>
        <taxon>Platyrrhini</taxon>
        <taxon>Cebidae</taxon>
        <taxon>Callitrichinae</taxon>
        <taxon>Saguinus</taxon>
    </lineage>
</organism>
<evidence type="ECO:0000256" key="1">
    <source>
        <dbReference type="SAM" id="MobiDB-lite"/>
    </source>
</evidence>
<comment type="caution">
    <text evidence="3">The sequence shown here is derived from an EMBL/GenBank/DDBJ whole genome shotgun (WGS) entry which is preliminary data.</text>
</comment>
<feature type="compositionally biased region" description="Basic and acidic residues" evidence="1">
    <location>
        <begin position="33"/>
        <end position="43"/>
    </location>
</feature>
<keyword evidence="4" id="KW-1185">Reference proteome</keyword>
<evidence type="ECO:0000259" key="2">
    <source>
        <dbReference type="Pfam" id="PF25541"/>
    </source>
</evidence>
<feature type="domain" description="Pleckstrin homology" evidence="2">
    <location>
        <begin position="61"/>
        <end position="109"/>
    </location>
</feature>
<protein>
    <submittedName>
        <fullName evidence="3">Pleckstrin y domain-containing A member 4</fullName>
    </submittedName>
</protein>
<dbReference type="PANTHER" id="PTHR12752">
    <property type="entry name" value="PHOSPHOINOSITOL 3-PHOSPHATE-BINDING PROTEIN"/>
    <property type="match status" value="1"/>
</dbReference>
<gene>
    <name evidence="3" type="primary">PLEKHA4</name>
    <name evidence="3" type="ORF">P7K49_034781</name>
</gene>
<dbReference type="InterPro" id="IPR057971">
    <property type="entry name" value="PKHA4-7_TBCA"/>
</dbReference>
<reference evidence="3 4" key="1">
    <citation type="submission" date="2023-05" db="EMBL/GenBank/DDBJ databases">
        <title>B98-5 Cell Line De Novo Hybrid Assembly: An Optical Mapping Approach.</title>
        <authorList>
            <person name="Kananen K."/>
            <person name="Auerbach J.A."/>
            <person name="Kautto E."/>
            <person name="Blachly J.S."/>
        </authorList>
    </citation>
    <scope>NUCLEOTIDE SEQUENCE [LARGE SCALE GENOMIC DNA]</scope>
    <source>
        <strain evidence="3">B95-8</strain>
        <tissue evidence="3">Cell line</tissue>
    </source>
</reference>
<feature type="region of interest" description="Disordered" evidence="1">
    <location>
        <begin position="33"/>
        <end position="56"/>
    </location>
</feature>
<accession>A0ABQ9TVS5</accession>
<dbReference type="Pfam" id="PF25541">
    <property type="entry name" value="TBCA_PH"/>
    <property type="match status" value="1"/>
</dbReference>
<evidence type="ECO:0000313" key="4">
    <source>
        <dbReference type="Proteomes" id="UP001266305"/>
    </source>
</evidence>
<dbReference type="EMBL" id="JASSZA010000019">
    <property type="protein sequence ID" value="KAK2088874.1"/>
    <property type="molecule type" value="Genomic_DNA"/>
</dbReference>
<proteinExistence type="predicted"/>
<name>A0ABQ9TVS5_SAGOE</name>
<evidence type="ECO:0000313" key="3">
    <source>
        <dbReference type="EMBL" id="KAK2088874.1"/>
    </source>
</evidence>
<dbReference type="PANTHER" id="PTHR12752:SF7">
    <property type="entry name" value="PLECKSTRIN HOMOLOGY DOMAIN-CONTAINING FAMILY A MEMBER 4"/>
    <property type="match status" value="1"/>
</dbReference>
<sequence>MDIVVRNDLRRAQTLLTKLCGQDRLLRRLQEEIDQRQEEKVRGPEPGTGRLPSPPALTVEEQLEAALELTRQQLGQATREAGAPGRAWGRQRLLQDRLVSVRAALCHLTQVST</sequence>
<dbReference type="Proteomes" id="UP001266305">
    <property type="component" value="Unassembled WGS sequence"/>
</dbReference>